<accession>A0A135URH0</accession>
<keyword evidence="2" id="KW-0479">Metal-binding</keyword>
<dbReference type="SUPFAM" id="SSF51316">
    <property type="entry name" value="Mss4-like"/>
    <property type="match status" value="1"/>
</dbReference>
<evidence type="ECO:0000256" key="3">
    <source>
        <dbReference type="ARBA" id="ARBA00022833"/>
    </source>
</evidence>
<comment type="similarity">
    <text evidence="1">Belongs to the Gfa family.</text>
</comment>
<keyword evidence="7" id="KW-1185">Reference proteome</keyword>
<dbReference type="AlphaFoldDB" id="A0A135URH0"/>
<evidence type="ECO:0000313" key="7">
    <source>
        <dbReference type="Proteomes" id="UP000070121"/>
    </source>
</evidence>
<dbReference type="Proteomes" id="UP000070121">
    <property type="component" value="Unassembled WGS sequence"/>
</dbReference>
<name>A0A135URH0_9PEZI</name>
<comment type="caution">
    <text evidence="6">The sequence shown here is derived from an EMBL/GenBank/DDBJ whole genome shotgun (WGS) entry which is preliminary data.</text>
</comment>
<keyword evidence="3" id="KW-0862">Zinc</keyword>
<dbReference type="GO" id="GO:0016846">
    <property type="term" value="F:carbon-sulfur lyase activity"/>
    <property type="evidence" value="ECO:0007669"/>
    <property type="project" value="InterPro"/>
</dbReference>
<organism evidence="6 7">
    <name type="scientific">Colletotrichum salicis</name>
    <dbReference type="NCBI Taxonomy" id="1209931"/>
    <lineage>
        <taxon>Eukaryota</taxon>
        <taxon>Fungi</taxon>
        <taxon>Dikarya</taxon>
        <taxon>Ascomycota</taxon>
        <taxon>Pezizomycotina</taxon>
        <taxon>Sordariomycetes</taxon>
        <taxon>Hypocreomycetidae</taxon>
        <taxon>Glomerellales</taxon>
        <taxon>Glomerellaceae</taxon>
        <taxon>Colletotrichum</taxon>
        <taxon>Colletotrichum acutatum species complex</taxon>
    </lineage>
</organism>
<dbReference type="SUPFAM" id="SSF46689">
    <property type="entry name" value="Homeodomain-like"/>
    <property type="match status" value="1"/>
</dbReference>
<sequence length="210" mass="23088">MGLKGSCMCKAIKYESADCQKWSGSAFTSNAVVPRASFKVTQGEPKSYDITGDSGKNNRHFFCSNCGSSLYTELDLMADVTCVKAGGLDEGKASLEGKPAVEFYCKDRVSYLVDVKGADQKPAFSHPTQPITQFGHISSSFNTITTFTRFEMVNYAEEHVKCAISDITNSKSIRKASADWGIPYTTLSGRIKGATTKRKSKEDYQRLSKY</sequence>
<keyword evidence="4" id="KW-0456">Lyase</keyword>
<evidence type="ECO:0000256" key="1">
    <source>
        <dbReference type="ARBA" id="ARBA00005495"/>
    </source>
</evidence>
<evidence type="ECO:0000256" key="2">
    <source>
        <dbReference type="ARBA" id="ARBA00022723"/>
    </source>
</evidence>
<dbReference type="InterPro" id="IPR006913">
    <property type="entry name" value="CENP-V/GFA"/>
</dbReference>
<dbReference type="EMBL" id="JFFI01001136">
    <property type="protein sequence ID" value="KXH62952.1"/>
    <property type="molecule type" value="Genomic_DNA"/>
</dbReference>
<evidence type="ECO:0000256" key="4">
    <source>
        <dbReference type="ARBA" id="ARBA00023239"/>
    </source>
</evidence>
<protein>
    <submittedName>
        <fullName evidence="6">Glutathione-dependent formaldehyde-activating enzyme</fullName>
    </submittedName>
</protein>
<dbReference type="PANTHER" id="PTHR33337:SF30">
    <property type="entry name" value="DUF636 DOMAIN PROTEIN (AFU_ORTHOLOGUE AFUA_1G03180)"/>
    <property type="match status" value="1"/>
</dbReference>
<dbReference type="InterPro" id="IPR007889">
    <property type="entry name" value="HTH_Psq"/>
</dbReference>
<dbReference type="PROSITE" id="PS51891">
    <property type="entry name" value="CENP_V_GFA"/>
    <property type="match status" value="1"/>
</dbReference>
<dbReference type="Pfam" id="PF04828">
    <property type="entry name" value="GFA"/>
    <property type="match status" value="1"/>
</dbReference>
<reference evidence="6 7" key="1">
    <citation type="submission" date="2014-02" db="EMBL/GenBank/DDBJ databases">
        <title>The genome sequence of Colletotrichum salicis CBS 607.94.</title>
        <authorList>
            <person name="Baroncelli R."/>
            <person name="Thon M.R."/>
        </authorList>
    </citation>
    <scope>NUCLEOTIDE SEQUENCE [LARGE SCALE GENOMIC DNA]</scope>
    <source>
        <strain evidence="6 7">CBS 607.94</strain>
    </source>
</reference>
<evidence type="ECO:0000313" key="6">
    <source>
        <dbReference type="EMBL" id="KXH62952.1"/>
    </source>
</evidence>
<dbReference type="InterPro" id="IPR011057">
    <property type="entry name" value="Mss4-like_sf"/>
</dbReference>
<dbReference type="Gene3D" id="3.90.1590.10">
    <property type="entry name" value="glutathione-dependent formaldehyde- activating enzyme (gfa)"/>
    <property type="match status" value="1"/>
</dbReference>
<dbReference type="Pfam" id="PF05225">
    <property type="entry name" value="HTH_psq"/>
    <property type="match status" value="1"/>
</dbReference>
<dbReference type="InterPro" id="IPR009057">
    <property type="entry name" value="Homeodomain-like_sf"/>
</dbReference>
<feature type="domain" description="CENP-V/GFA" evidence="5">
    <location>
        <begin position="1"/>
        <end position="101"/>
    </location>
</feature>
<evidence type="ECO:0000259" key="5">
    <source>
        <dbReference type="PROSITE" id="PS51891"/>
    </source>
</evidence>
<dbReference type="OrthoDB" id="2212170at2759"/>
<proteinExistence type="inferred from homology"/>
<dbReference type="GO" id="GO:0046872">
    <property type="term" value="F:metal ion binding"/>
    <property type="evidence" value="ECO:0007669"/>
    <property type="project" value="UniProtKB-KW"/>
</dbReference>
<dbReference type="PANTHER" id="PTHR33337">
    <property type="entry name" value="GFA DOMAIN-CONTAINING PROTEIN"/>
    <property type="match status" value="1"/>
</dbReference>
<dbReference type="Gene3D" id="1.10.10.60">
    <property type="entry name" value="Homeodomain-like"/>
    <property type="match status" value="1"/>
</dbReference>
<dbReference type="GO" id="GO:0003677">
    <property type="term" value="F:DNA binding"/>
    <property type="evidence" value="ECO:0007669"/>
    <property type="project" value="InterPro"/>
</dbReference>
<gene>
    <name evidence="6" type="ORF">CSAL01_03902</name>
</gene>